<proteinExistence type="predicted"/>
<gene>
    <name evidence="1" type="ORF">UFOPK2806_01113</name>
</gene>
<dbReference type="AlphaFoldDB" id="A0A6J6U2B2"/>
<organism evidence="1">
    <name type="scientific">freshwater metagenome</name>
    <dbReference type="NCBI Taxonomy" id="449393"/>
    <lineage>
        <taxon>unclassified sequences</taxon>
        <taxon>metagenomes</taxon>
        <taxon>ecological metagenomes</taxon>
    </lineage>
</organism>
<dbReference type="EMBL" id="CAEZYY010000012">
    <property type="protein sequence ID" value="CAB4752747.1"/>
    <property type="molecule type" value="Genomic_DNA"/>
</dbReference>
<accession>A0A6J6U2B2</accession>
<sequence>MFLPSDPGMLFGSPANVTPRLVPSTFTSMFIVGAGPSAECDSATTPFTVFTMSACHVPSWLFWLGENQTQHVPLWTR</sequence>
<protein>
    <submittedName>
        <fullName evidence="1">Unannotated protein</fullName>
    </submittedName>
</protein>
<reference evidence="1" key="1">
    <citation type="submission" date="2020-05" db="EMBL/GenBank/DDBJ databases">
        <authorList>
            <person name="Chiriac C."/>
            <person name="Salcher M."/>
            <person name="Ghai R."/>
            <person name="Kavagutti S V."/>
        </authorList>
    </citation>
    <scope>NUCLEOTIDE SEQUENCE</scope>
</reference>
<evidence type="ECO:0000313" key="1">
    <source>
        <dbReference type="EMBL" id="CAB4752747.1"/>
    </source>
</evidence>
<name>A0A6J6U2B2_9ZZZZ</name>